<dbReference type="SUPFAM" id="SSF54001">
    <property type="entry name" value="Cysteine proteinases"/>
    <property type="match status" value="1"/>
</dbReference>
<comment type="caution">
    <text evidence="2">The sequence shown here is derived from an EMBL/GenBank/DDBJ whole genome shotgun (WGS) entry which is preliminary data.</text>
</comment>
<dbReference type="InterPro" id="IPR038765">
    <property type="entry name" value="Papain-like_cys_pep_sf"/>
</dbReference>
<evidence type="ECO:0000313" key="2">
    <source>
        <dbReference type="EMBL" id="HDD44266.1"/>
    </source>
</evidence>
<accession>A0A7C0Y2U5</accession>
<proteinExistence type="predicted"/>
<protein>
    <submittedName>
        <fullName evidence="2">Transglutaminase domain-containing protein</fullName>
    </submittedName>
</protein>
<dbReference type="Proteomes" id="UP000886289">
    <property type="component" value="Unassembled WGS sequence"/>
</dbReference>
<feature type="domain" description="Transglutaminase-like" evidence="1">
    <location>
        <begin position="78"/>
        <end position="166"/>
    </location>
</feature>
<dbReference type="InterPro" id="IPR002931">
    <property type="entry name" value="Transglutaminase-like"/>
</dbReference>
<dbReference type="Gene3D" id="3.10.620.30">
    <property type="match status" value="1"/>
</dbReference>
<name>A0A7C0Y2U5_DESA2</name>
<dbReference type="Pfam" id="PF01841">
    <property type="entry name" value="Transglut_core"/>
    <property type="match status" value="1"/>
</dbReference>
<dbReference type="AlphaFoldDB" id="A0A7C0Y2U5"/>
<gene>
    <name evidence="2" type="ORF">ENG63_05335</name>
</gene>
<evidence type="ECO:0000259" key="1">
    <source>
        <dbReference type="Pfam" id="PF01841"/>
    </source>
</evidence>
<sequence>MEKIDTAVVFLLLIAGILLIPAVAEKIDDYLKRVSIYKEAVYLFENYEYDLQELIKKNNLTKRKQLWGYCFDTDEQIKELAENLTTVYDVQRWILEFPYDESNNLSTTCQRATVTLKKGKGICGDKAILVCSVFYEKNIPCYVIGGCYNGSHAISLIYYNNAWRPVLTTGYIDREKIDKFMDSLFLIESKYERYFRNI</sequence>
<organism evidence="2">
    <name type="scientific">Desulfofervidus auxilii</name>
    <dbReference type="NCBI Taxonomy" id="1621989"/>
    <lineage>
        <taxon>Bacteria</taxon>
        <taxon>Pseudomonadati</taxon>
        <taxon>Thermodesulfobacteriota</taxon>
        <taxon>Candidatus Desulfofervidia</taxon>
        <taxon>Candidatus Desulfofervidales</taxon>
        <taxon>Candidatus Desulfofervidaceae</taxon>
        <taxon>Candidatus Desulfofervidus</taxon>
    </lineage>
</organism>
<dbReference type="EMBL" id="DRBS01000206">
    <property type="protein sequence ID" value="HDD44266.1"/>
    <property type="molecule type" value="Genomic_DNA"/>
</dbReference>
<reference evidence="2" key="1">
    <citation type="journal article" date="2020" name="mSystems">
        <title>Genome- and Community-Level Interaction Insights into Carbon Utilization and Element Cycling Functions of Hydrothermarchaeota in Hydrothermal Sediment.</title>
        <authorList>
            <person name="Zhou Z."/>
            <person name="Liu Y."/>
            <person name="Xu W."/>
            <person name="Pan J."/>
            <person name="Luo Z.H."/>
            <person name="Li M."/>
        </authorList>
    </citation>
    <scope>NUCLEOTIDE SEQUENCE [LARGE SCALE GENOMIC DNA]</scope>
    <source>
        <strain evidence="2">HyVt-233</strain>
    </source>
</reference>